<evidence type="ECO:0000256" key="1">
    <source>
        <dbReference type="ARBA" id="ARBA00022741"/>
    </source>
</evidence>
<reference evidence="5 6" key="1">
    <citation type="journal article" date="2007" name="Proc. Natl. Acad. Sci. U.S.A.">
        <title>The genome of Syntrophus aciditrophicus: life at the thermodynamic limit of microbial growth.</title>
        <authorList>
            <person name="McInerney M.J."/>
            <person name="Rohlin L."/>
            <person name="Mouttaki H."/>
            <person name="Kim U."/>
            <person name="Krupp R.S."/>
            <person name="Rios-Hernandez L."/>
            <person name="Sieber J."/>
            <person name="Struchtemeyer C.G."/>
            <person name="Bhattacharyya A."/>
            <person name="Campbell J.W."/>
            <person name="Gunsalus R.P."/>
        </authorList>
    </citation>
    <scope>NUCLEOTIDE SEQUENCE [LARGE SCALE GENOMIC DNA]</scope>
    <source>
        <strain evidence="5 6">SB</strain>
    </source>
</reference>
<dbReference type="AlphaFoldDB" id="Q2LQW5"/>
<keyword evidence="2" id="KW-0051">Antiviral defense</keyword>
<dbReference type="OrthoDB" id="9758700at2"/>
<evidence type="ECO:0000259" key="3">
    <source>
        <dbReference type="Pfam" id="PF12469"/>
    </source>
</evidence>
<proteinExistence type="predicted"/>
<dbReference type="GO" id="GO:0000166">
    <property type="term" value="F:nucleotide binding"/>
    <property type="evidence" value="ECO:0007669"/>
    <property type="project" value="UniProtKB-KW"/>
</dbReference>
<dbReference type="Pfam" id="PF12469">
    <property type="entry name" value="Cmr2_N"/>
    <property type="match status" value="1"/>
</dbReference>
<dbReference type="InParanoid" id="Q2LQW5"/>
<dbReference type="InterPro" id="IPR054767">
    <property type="entry name" value="Cas10-Cmr2_palm2"/>
</dbReference>
<dbReference type="InterPro" id="IPR013407">
    <property type="entry name" value="CRISPR-assoc_prot_Cmr2"/>
</dbReference>
<dbReference type="GO" id="GO:0016787">
    <property type="term" value="F:hydrolase activity"/>
    <property type="evidence" value="ECO:0007669"/>
    <property type="project" value="UniProtKB-KW"/>
</dbReference>
<feature type="domain" description="CRISPR-associated protein Cmr2 N-terminal" evidence="3">
    <location>
        <begin position="211"/>
        <end position="331"/>
    </location>
</feature>
<evidence type="ECO:0000256" key="2">
    <source>
        <dbReference type="ARBA" id="ARBA00023118"/>
    </source>
</evidence>
<keyword evidence="5" id="KW-0378">Hydrolase</keyword>
<keyword evidence="1" id="KW-0547">Nucleotide-binding</keyword>
<protein>
    <submittedName>
        <fullName evidence="5">Hydrolase of the HD superfamily</fullName>
    </submittedName>
</protein>
<dbReference type="Proteomes" id="UP000001933">
    <property type="component" value="Chromosome"/>
</dbReference>
<dbReference type="RefSeq" id="WP_011416507.1">
    <property type="nucleotide sequence ID" value="NC_007759.1"/>
</dbReference>
<organism evidence="5 6">
    <name type="scientific">Syntrophus aciditrophicus (strain SB)</name>
    <dbReference type="NCBI Taxonomy" id="56780"/>
    <lineage>
        <taxon>Bacteria</taxon>
        <taxon>Pseudomonadati</taxon>
        <taxon>Thermodesulfobacteriota</taxon>
        <taxon>Syntrophia</taxon>
        <taxon>Syntrophales</taxon>
        <taxon>Syntrophaceae</taxon>
        <taxon>Syntrophus</taxon>
    </lineage>
</organism>
<evidence type="ECO:0000313" key="6">
    <source>
        <dbReference type="Proteomes" id="UP000001933"/>
    </source>
</evidence>
<dbReference type="GO" id="GO:0051607">
    <property type="term" value="P:defense response to virus"/>
    <property type="evidence" value="ECO:0007669"/>
    <property type="project" value="UniProtKB-KW"/>
</dbReference>
<dbReference type="Gene3D" id="3.30.70.270">
    <property type="match status" value="1"/>
</dbReference>
<dbReference type="Gene3D" id="3.30.70.2220">
    <property type="entry name" value="CRISPR-Cas system, Cmr2 subunit, D1 domain, cysteine cluster"/>
    <property type="match status" value="1"/>
</dbReference>
<dbReference type="InterPro" id="IPR024615">
    <property type="entry name" value="CRISPR-assoc_Cmr2_N"/>
</dbReference>
<gene>
    <name evidence="5" type="ORF">SYN_02251</name>
</gene>
<evidence type="ECO:0000259" key="4">
    <source>
        <dbReference type="Pfam" id="PF22335"/>
    </source>
</evidence>
<accession>Q2LQW5</accession>
<dbReference type="CDD" id="cd09679">
    <property type="entry name" value="Cas10_III"/>
    <property type="match status" value="1"/>
</dbReference>
<name>Q2LQW5_SYNAS</name>
<evidence type="ECO:0000313" key="5">
    <source>
        <dbReference type="EMBL" id="ABC76473.1"/>
    </source>
</evidence>
<dbReference type="STRING" id="56780.SYN_02251"/>
<sequence length="902" mass="102862">MTWQIPDTSYWENKFAAYWHDPIDKVISIQNHEERAADYLQIFGIDRPNDEFWQMADAIAAGFERGQVPSHSTDDTKNGAVDFAESPVITHPTTGKKGLLKITGVKMHINDLHAAIMEFLGKHIGKEAGNGDYADCFKGDYARFAVARFLYTHLVLRFILAEKNIGGLGALWHRIPADSRFPDHSIWQHNALCSAISSCVELGGRAEEVSLMVFSITPVQGFIARARKMRDYWTGSVLLSWLAFEGLRWVMENLGADHILYPSLIDQPLVNNYLEKEWNVSGPFKPEIWNNQPNEIASLPNKFLFLIPFGKADEIAAELEKAISEKWAAVADKVAAYLIDRISMGNDGREHIQEMFKRQTSGFWDFQWAATRLADYTDKKELESLLDETQWKDQFAYMEAIQPILNKKGYSSENTSRGILYSTSHSLVQSALAAEKSIRSVARTEEPGEKCQMCSEFEVLHSKQWNGEVAGHYADHLKEFWSQLNPEQKDDVDFKENERLCSVCLIKRLAPHILKNSNDHILCNVFRSIDNVPSTTEMALHNYFQRFGITDKKDQRVIAQKLHKDEEHVRGEKIDNRDKYYALLMMDGDNMGKLINGETIASCWKKIMHPQIAERLTGVDFYPLYRDVWQKIYGNAGLNKRLVTPAIHAAISEALGDFSIYGVASIIKDHDGRLIYAGGDDVYAFLPIGSALPAARKIRDYYTSIFRYVSMDRTSKPITEKEWMPERGKLSVNLGIGNEISISAAILICHHKESLTQMIERAHQLLQSQAKDKAERNACAIELRKRHGGSRYFTRKWADKETWDAFEFIGKMTEENHRQVSRSLLYRLETLRPGIEAIMIQDTKAEENLNAFIAKQIERSGTESLENKELIARSIAYIVWDKNNHKNPFNPEGLMIADFLGG</sequence>
<dbReference type="InterPro" id="IPR043128">
    <property type="entry name" value="Rev_trsase/Diguanyl_cyclase"/>
</dbReference>
<dbReference type="EMBL" id="CP000252">
    <property type="protein sequence ID" value="ABC76473.1"/>
    <property type="molecule type" value="Genomic_DNA"/>
</dbReference>
<dbReference type="NCBIfam" id="TIGR02577">
    <property type="entry name" value="cas_TM1794_Cmr2"/>
    <property type="match status" value="1"/>
</dbReference>
<dbReference type="Pfam" id="PF22335">
    <property type="entry name" value="Cas10-Cmr2_palm2"/>
    <property type="match status" value="1"/>
</dbReference>
<keyword evidence="6" id="KW-1185">Reference proteome</keyword>
<dbReference type="HOGENOM" id="CLU_012640_0_0_7"/>
<feature type="domain" description="Cas10/Cmr2 second palm" evidence="4">
    <location>
        <begin position="580"/>
        <end position="780"/>
    </location>
</feature>
<dbReference type="InterPro" id="IPR038242">
    <property type="entry name" value="Cmr2_N"/>
</dbReference>
<dbReference type="eggNOG" id="COG1353">
    <property type="taxonomic scope" value="Bacteria"/>
</dbReference>
<dbReference type="KEGG" id="sat:SYN_02251"/>